<sequence>MQLISSTTAFYLKSERSILKCCKKNKKLSVVPLDELSGVDDIEIINDIHGLLGKIDIEGVVYLLVITSTSIVGSFRNEGETIYKIEKIAAIPIIDNNKIDDIQLEENTNALGKIINSHKKVIKFVSDKIQTTQQQQQKWLLEDLLKMFNENGDFYFSYNHSLTLNTQRYAEGDVKHDKCYWWNKELINDLSYDSEWALQIIQGHVSQTALNIDVDSLFVFTIISRRSVHRAGTRYIKRGVDDDSYVANFVETETILSIFGHQLSFIQIRGSVPIYWSQKGIKYRPPLTIDKPIDKSLPVFLKHFEKLKKKYDSPIVCLNLVDQAGRELCLAKSYLEHFLEIEDPSFCYVSFDFHHHCRALKLYKIQDLILSIENELNKIGFCWLDKTGALLTKQKGVIRTNCVDCLDRTNVVQGAISQVVCLNQSRKLGIIGPLTETPQQLIQALQLMWADNGDAISRQYAGTNALKGDITRSGQRKVLGMMKDGYNSASRYYLSQIKDTQKQKIIDMILGKKEIQDDVEIDEEENENIGRLVTETIHFVLPDEEVLVGGFALVNGSNPTDQIDTVLLLSRNAIYISIYDDDSEKLLEVKTIKFITIISIECGSLTKNGRTNLRIKYKNDSSINFVSYRAAKTRLFNNVAIPLKNETDADDYVLAIGEQICMTMSMMGFEQKLQIFNKLSPSTASNVASPNKMVSKRAIIGSALKNIVGFKGNNINQKNEIKENNYIEKDIKKEGEIENNEDNDKIEEQTLKSKIASKLNINKTEIFESPFKEYEERIRESKTLFKML</sequence>
<accession>A0A0N4ZFB4</accession>
<dbReference type="InterPro" id="IPR002013">
    <property type="entry name" value="SAC_dom"/>
</dbReference>
<proteinExistence type="predicted"/>
<evidence type="ECO:0000313" key="2">
    <source>
        <dbReference type="Proteomes" id="UP000038045"/>
    </source>
</evidence>
<evidence type="ECO:0000313" key="3">
    <source>
        <dbReference type="WBParaSite" id="PTRK_0000644500.1"/>
    </source>
</evidence>
<dbReference type="AlphaFoldDB" id="A0A0N4ZFB4"/>
<dbReference type="GO" id="GO:0045334">
    <property type="term" value="C:clathrin-coated endocytic vesicle"/>
    <property type="evidence" value="ECO:0007669"/>
    <property type="project" value="TreeGrafter"/>
</dbReference>
<dbReference type="GO" id="GO:0005769">
    <property type="term" value="C:early endosome"/>
    <property type="evidence" value="ECO:0007669"/>
    <property type="project" value="TreeGrafter"/>
</dbReference>
<keyword evidence="2" id="KW-1185">Reference proteome</keyword>
<dbReference type="WBParaSite" id="PTRK_0000644500.1">
    <property type="protein sequence ID" value="PTRK_0000644500.1"/>
    <property type="gene ID" value="PTRK_0000644500"/>
</dbReference>
<dbReference type="Pfam" id="PF12456">
    <property type="entry name" value="hSac2"/>
    <property type="match status" value="1"/>
</dbReference>
<dbReference type="PANTHER" id="PTHR45662">
    <property type="entry name" value="PHOSPHATIDYLINOSITIDE PHOSPHATASE SAC1"/>
    <property type="match status" value="1"/>
</dbReference>
<dbReference type="InterPro" id="IPR022158">
    <property type="entry name" value="Inositol_phosphatase"/>
</dbReference>
<dbReference type="GO" id="GO:2001135">
    <property type="term" value="P:regulation of endocytic recycling"/>
    <property type="evidence" value="ECO:0007669"/>
    <property type="project" value="TreeGrafter"/>
</dbReference>
<reference evidence="3" key="1">
    <citation type="submission" date="2017-02" db="UniProtKB">
        <authorList>
            <consortium name="WormBaseParasite"/>
        </authorList>
    </citation>
    <scope>IDENTIFICATION</scope>
</reference>
<dbReference type="Proteomes" id="UP000038045">
    <property type="component" value="Unplaced"/>
</dbReference>
<dbReference type="PROSITE" id="PS50275">
    <property type="entry name" value="SAC"/>
    <property type="match status" value="1"/>
</dbReference>
<dbReference type="GO" id="GO:0043812">
    <property type="term" value="F:phosphatidylinositol-4-phosphate phosphatase activity"/>
    <property type="evidence" value="ECO:0007669"/>
    <property type="project" value="TreeGrafter"/>
</dbReference>
<name>A0A0N4ZFB4_PARTI</name>
<dbReference type="Pfam" id="PF02383">
    <property type="entry name" value="Syja_N"/>
    <property type="match status" value="1"/>
</dbReference>
<protein>
    <submittedName>
        <fullName evidence="3">SAC domain-containing protein</fullName>
    </submittedName>
</protein>
<dbReference type="PANTHER" id="PTHR45662:SF8">
    <property type="entry name" value="PHOSPHATIDYLINOSITIDE PHOSPHATASE SAC2"/>
    <property type="match status" value="1"/>
</dbReference>
<evidence type="ECO:0000259" key="1">
    <source>
        <dbReference type="PROSITE" id="PS50275"/>
    </source>
</evidence>
<dbReference type="GO" id="GO:0046856">
    <property type="term" value="P:phosphatidylinositol dephosphorylation"/>
    <property type="evidence" value="ECO:0007669"/>
    <property type="project" value="TreeGrafter"/>
</dbReference>
<organism evidence="2 3">
    <name type="scientific">Parastrongyloides trichosuri</name>
    <name type="common">Possum-specific nematode worm</name>
    <dbReference type="NCBI Taxonomy" id="131310"/>
    <lineage>
        <taxon>Eukaryota</taxon>
        <taxon>Metazoa</taxon>
        <taxon>Ecdysozoa</taxon>
        <taxon>Nematoda</taxon>
        <taxon>Chromadorea</taxon>
        <taxon>Rhabditida</taxon>
        <taxon>Tylenchina</taxon>
        <taxon>Panagrolaimomorpha</taxon>
        <taxon>Strongyloidoidea</taxon>
        <taxon>Strongyloididae</taxon>
        <taxon>Parastrongyloides</taxon>
    </lineage>
</organism>
<feature type="domain" description="SAC" evidence="1">
    <location>
        <begin position="145"/>
        <end position="462"/>
    </location>
</feature>
<dbReference type="STRING" id="131310.A0A0N4ZFB4"/>